<keyword evidence="3" id="KW-0813">Transport</keyword>
<feature type="transmembrane region" description="Helical" evidence="8">
    <location>
        <begin position="148"/>
        <end position="170"/>
    </location>
</feature>
<accession>A0A5S3NDX1</accession>
<proteinExistence type="inferred from homology"/>
<evidence type="ECO:0000256" key="6">
    <source>
        <dbReference type="ARBA" id="ARBA00022989"/>
    </source>
</evidence>
<dbReference type="OrthoDB" id="9793390at2"/>
<feature type="transmembrane region" description="Helical" evidence="8">
    <location>
        <begin position="275"/>
        <end position="293"/>
    </location>
</feature>
<dbReference type="EMBL" id="VANR01000001">
    <property type="protein sequence ID" value="TMM31929.1"/>
    <property type="molecule type" value="Genomic_DNA"/>
</dbReference>
<sequence length="360" mass="39871">MTAKTLSNGILRALAILLGVSLLIYFLYKIQSVIVYIIIAGVISLIARPIILFLRRRLKFPNTVAVITTMVIFLGIITGIIILFIPLITEQGKSLSLLQSDELQANIQNIFNQITAYFSSKGIDVLGEIKSIDFTSQFKAIPNLLNSVLGTLGSLSVGLFSVLFISFFFMKDSRILKNGIMTIIPNETEGRFSKSLETINDLLSRYFIGLILQITILFVLYTIILLIFEIDNAVVIAFLCALLNLIPYVGPLIGAVIMCILSMTSNIGLEFQTQILPTTIYVMIGYFIAQIVDNFVSQPVIFSKTTKSHPLEIFLIIIIGGLLFGIIGMITAVPLYTALKVILKEFLSENKIVKSLTKNL</sequence>
<evidence type="ECO:0000313" key="9">
    <source>
        <dbReference type="EMBL" id="TMM31929.1"/>
    </source>
</evidence>
<dbReference type="InterPro" id="IPR002549">
    <property type="entry name" value="AI-2E-like"/>
</dbReference>
<evidence type="ECO:0000256" key="7">
    <source>
        <dbReference type="ARBA" id="ARBA00023136"/>
    </source>
</evidence>
<evidence type="ECO:0000256" key="5">
    <source>
        <dbReference type="ARBA" id="ARBA00022692"/>
    </source>
</evidence>
<dbReference type="Pfam" id="PF01594">
    <property type="entry name" value="AI-2E_transport"/>
    <property type="match status" value="1"/>
</dbReference>
<feature type="transmembrane region" description="Helical" evidence="8">
    <location>
        <begin position="206"/>
        <end position="228"/>
    </location>
</feature>
<comment type="similarity">
    <text evidence="2">Belongs to the autoinducer-2 exporter (AI-2E) (TC 2.A.86) family.</text>
</comment>
<name>A0A5S3NDX1_9FLAO</name>
<comment type="subcellular location">
    <subcellularLocation>
        <location evidence="1">Cell membrane</location>
        <topology evidence="1">Multi-pass membrane protein</topology>
    </subcellularLocation>
</comment>
<dbReference type="AlphaFoldDB" id="A0A5S3NDX1"/>
<dbReference type="PANTHER" id="PTHR21716:SF53">
    <property type="entry name" value="PERMEASE PERM-RELATED"/>
    <property type="match status" value="1"/>
</dbReference>
<organism evidence="9 10">
    <name type="scientific">Polaribacter aestuariivivens</name>
    <dbReference type="NCBI Taxonomy" id="2304626"/>
    <lineage>
        <taxon>Bacteria</taxon>
        <taxon>Pseudomonadati</taxon>
        <taxon>Bacteroidota</taxon>
        <taxon>Flavobacteriia</taxon>
        <taxon>Flavobacteriales</taxon>
        <taxon>Flavobacteriaceae</taxon>
    </lineage>
</organism>
<feature type="transmembrane region" description="Helical" evidence="8">
    <location>
        <begin position="66"/>
        <end position="88"/>
    </location>
</feature>
<dbReference type="PANTHER" id="PTHR21716">
    <property type="entry name" value="TRANSMEMBRANE PROTEIN"/>
    <property type="match status" value="1"/>
</dbReference>
<comment type="caution">
    <text evidence="9">The sequence shown here is derived from an EMBL/GenBank/DDBJ whole genome shotgun (WGS) entry which is preliminary data.</text>
</comment>
<evidence type="ECO:0000256" key="3">
    <source>
        <dbReference type="ARBA" id="ARBA00022448"/>
    </source>
</evidence>
<evidence type="ECO:0000313" key="10">
    <source>
        <dbReference type="Proteomes" id="UP000307140"/>
    </source>
</evidence>
<keyword evidence="4" id="KW-1003">Cell membrane</keyword>
<feature type="transmembrane region" description="Helical" evidence="8">
    <location>
        <begin position="9"/>
        <end position="28"/>
    </location>
</feature>
<feature type="transmembrane region" description="Helical" evidence="8">
    <location>
        <begin position="313"/>
        <end position="339"/>
    </location>
</feature>
<feature type="transmembrane region" description="Helical" evidence="8">
    <location>
        <begin position="34"/>
        <end position="54"/>
    </location>
</feature>
<protein>
    <submittedName>
        <fullName evidence="9">AI-2E family transporter</fullName>
    </submittedName>
</protein>
<evidence type="ECO:0000256" key="8">
    <source>
        <dbReference type="SAM" id="Phobius"/>
    </source>
</evidence>
<dbReference type="Proteomes" id="UP000307140">
    <property type="component" value="Unassembled WGS sequence"/>
</dbReference>
<gene>
    <name evidence="9" type="ORF">FDT66_00215</name>
</gene>
<keyword evidence="7 8" id="KW-0472">Membrane</keyword>
<evidence type="ECO:0000256" key="1">
    <source>
        <dbReference type="ARBA" id="ARBA00004651"/>
    </source>
</evidence>
<dbReference type="GO" id="GO:0005886">
    <property type="term" value="C:plasma membrane"/>
    <property type="evidence" value="ECO:0007669"/>
    <property type="project" value="UniProtKB-SubCell"/>
</dbReference>
<evidence type="ECO:0000256" key="4">
    <source>
        <dbReference type="ARBA" id="ARBA00022475"/>
    </source>
</evidence>
<reference evidence="9 10" key="1">
    <citation type="submission" date="2019-05" db="EMBL/GenBank/DDBJ databases">
        <title>Polaribacter aestuariivivens sp. nov., isolated from a tidal flat.</title>
        <authorList>
            <person name="Yoon J.-H."/>
        </authorList>
    </citation>
    <scope>NUCLEOTIDE SEQUENCE [LARGE SCALE GENOMIC DNA]</scope>
    <source>
        <strain evidence="9 10">DBTF-3</strain>
    </source>
</reference>
<keyword evidence="6 8" id="KW-1133">Transmembrane helix</keyword>
<keyword evidence="10" id="KW-1185">Reference proteome</keyword>
<evidence type="ECO:0000256" key="2">
    <source>
        <dbReference type="ARBA" id="ARBA00009773"/>
    </source>
</evidence>
<feature type="transmembrane region" description="Helical" evidence="8">
    <location>
        <begin position="234"/>
        <end position="263"/>
    </location>
</feature>
<dbReference type="RefSeq" id="WP_138534143.1">
    <property type="nucleotide sequence ID" value="NZ_VANR01000001.1"/>
</dbReference>
<keyword evidence="5 8" id="KW-0812">Transmembrane</keyword>